<dbReference type="Proteomes" id="UP001420932">
    <property type="component" value="Unassembled WGS sequence"/>
</dbReference>
<keyword evidence="2" id="KW-1185">Reference proteome</keyword>
<evidence type="ECO:0000313" key="2">
    <source>
        <dbReference type="Proteomes" id="UP001420932"/>
    </source>
</evidence>
<organism evidence="1 2">
    <name type="scientific">Stephania yunnanensis</name>
    <dbReference type="NCBI Taxonomy" id="152371"/>
    <lineage>
        <taxon>Eukaryota</taxon>
        <taxon>Viridiplantae</taxon>
        <taxon>Streptophyta</taxon>
        <taxon>Embryophyta</taxon>
        <taxon>Tracheophyta</taxon>
        <taxon>Spermatophyta</taxon>
        <taxon>Magnoliopsida</taxon>
        <taxon>Ranunculales</taxon>
        <taxon>Menispermaceae</taxon>
        <taxon>Menispermoideae</taxon>
        <taxon>Cissampelideae</taxon>
        <taxon>Stephania</taxon>
    </lineage>
</organism>
<gene>
    <name evidence="1" type="ORF">Syun_022939</name>
</gene>
<dbReference type="AlphaFoldDB" id="A0AAP0FKV4"/>
<comment type="caution">
    <text evidence="1">The sequence shown here is derived from an EMBL/GenBank/DDBJ whole genome shotgun (WGS) entry which is preliminary data.</text>
</comment>
<reference evidence="1 2" key="1">
    <citation type="submission" date="2024-01" db="EMBL/GenBank/DDBJ databases">
        <title>Genome assemblies of Stephania.</title>
        <authorList>
            <person name="Yang L."/>
        </authorList>
    </citation>
    <scope>NUCLEOTIDE SEQUENCE [LARGE SCALE GENOMIC DNA]</scope>
    <source>
        <strain evidence="1">YNDBR</strain>
        <tissue evidence="1">Leaf</tissue>
    </source>
</reference>
<proteinExistence type="predicted"/>
<sequence length="126" mass="14190">MKDQELELELNEAGTRLGDPRLWSTTCRDSQCKTINERSAKEDGITRGLRRMRCVMDAIPANSIEVRRCGPYTYEFPLSNLDSFPHSHSSDPNQLARIVSVRALVQISGYPKGRSAHLEEQVSEVA</sequence>
<protein>
    <submittedName>
        <fullName evidence="1">Uncharacterized protein</fullName>
    </submittedName>
</protein>
<accession>A0AAP0FKV4</accession>
<dbReference type="EMBL" id="JBBNAF010000010">
    <property type="protein sequence ID" value="KAK9106928.1"/>
    <property type="molecule type" value="Genomic_DNA"/>
</dbReference>
<evidence type="ECO:0000313" key="1">
    <source>
        <dbReference type="EMBL" id="KAK9106928.1"/>
    </source>
</evidence>
<name>A0AAP0FKV4_9MAGN</name>